<organism evidence="3 4">
    <name type="scientific">Cryphonectria parasitica (strain ATCC 38755 / EP155)</name>
    <dbReference type="NCBI Taxonomy" id="660469"/>
    <lineage>
        <taxon>Eukaryota</taxon>
        <taxon>Fungi</taxon>
        <taxon>Dikarya</taxon>
        <taxon>Ascomycota</taxon>
        <taxon>Pezizomycotina</taxon>
        <taxon>Sordariomycetes</taxon>
        <taxon>Sordariomycetidae</taxon>
        <taxon>Diaporthales</taxon>
        <taxon>Cryphonectriaceae</taxon>
        <taxon>Cryphonectria-Endothia species complex</taxon>
        <taxon>Cryphonectria</taxon>
    </lineage>
</organism>
<dbReference type="EMBL" id="MU032344">
    <property type="protein sequence ID" value="KAF3770213.1"/>
    <property type="molecule type" value="Genomic_DNA"/>
</dbReference>
<dbReference type="GO" id="GO:0006357">
    <property type="term" value="P:regulation of transcription by RNA polymerase II"/>
    <property type="evidence" value="ECO:0007669"/>
    <property type="project" value="TreeGrafter"/>
</dbReference>
<feature type="compositionally biased region" description="Polar residues" evidence="1">
    <location>
        <begin position="225"/>
        <end position="237"/>
    </location>
</feature>
<feature type="region of interest" description="Disordered" evidence="1">
    <location>
        <begin position="161"/>
        <end position="181"/>
    </location>
</feature>
<sequence>MTTAHDVYDPDAVVPQNSPLLVARKVNTQPSPSPEPELPRVQISPPPRSQNGKAKRPKVRPSQGDAVLIGIMGNGRDPEIAAQAGQVALVSDSEGSTSPDSDDADADERDLASAPMDIRGRRKADSDDGEVDVIETGALSPESSLADTALAALALGDRHSVSDDGRAPATFPDLATGRPQTAVRRDDIQHRVISSPYSPSSIYSPRTGSFASPTGSVGHGELAPIQNTSPRSESNAGLTLPSLKESLGAEALSPASFSQSPTGGLPVGMSLIHSSHVSPPISPQDMLPRSPHQPFIPPGPYHPFLGNGMPHRPSMDYSGSTPSDQSVSTPATSTSVAERMNLDGIAFANPMDHGQYHCSFEGCKAPPFQTQYLLNSHANVHSQARPHYCPVKGCPRSEGGKGFKRKNEMIRHGLVHESPGYVCPFCPDREHKYPRPDNLQRHVRVHHPDKDKDDMILRSVLSQRPDGPSRGRRRRGAS</sequence>
<feature type="compositionally biased region" description="Low complexity" evidence="1">
    <location>
        <begin position="270"/>
        <end position="279"/>
    </location>
</feature>
<feature type="domain" description="C2H2-type" evidence="2">
    <location>
        <begin position="387"/>
        <end position="416"/>
    </location>
</feature>
<dbReference type="SUPFAM" id="SSF57667">
    <property type="entry name" value="beta-beta-alpha zinc fingers"/>
    <property type="match status" value="1"/>
</dbReference>
<dbReference type="Gene3D" id="3.30.160.60">
    <property type="entry name" value="Classic Zinc Finger"/>
    <property type="match status" value="1"/>
</dbReference>
<feature type="compositionally biased region" description="Low complexity" evidence="1">
    <location>
        <begin position="195"/>
        <end position="205"/>
    </location>
</feature>
<name>A0A9P4YBW4_CRYP1</name>
<dbReference type="Proteomes" id="UP000803844">
    <property type="component" value="Unassembled WGS sequence"/>
</dbReference>
<keyword evidence="4" id="KW-1185">Reference proteome</keyword>
<dbReference type="InterPro" id="IPR013087">
    <property type="entry name" value="Znf_C2H2_type"/>
</dbReference>
<dbReference type="RefSeq" id="XP_040781174.1">
    <property type="nucleotide sequence ID" value="XM_040921941.1"/>
</dbReference>
<proteinExistence type="predicted"/>
<evidence type="ECO:0000313" key="4">
    <source>
        <dbReference type="Proteomes" id="UP000803844"/>
    </source>
</evidence>
<dbReference type="GO" id="GO:0005634">
    <property type="term" value="C:nucleus"/>
    <property type="evidence" value="ECO:0007669"/>
    <property type="project" value="TreeGrafter"/>
</dbReference>
<dbReference type="PANTHER" id="PTHR46179:SF19">
    <property type="entry name" value="C2H2 FINGER DOMAIN TRANSCRIPTION FACTOR (EUROFUNG)-RELATED"/>
    <property type="match status" value="1"/>
</dbReference>
<feature type="domain" description="C2H2-type" evidence="2">
    <location>
        <begin position="356"/>
        <end position="381"/>
    </location>
</feature>
<accession>A0A9P4YBW4</accession>
<gene>
    <name evidence="3" type="ORF">M406DRAFT_344062</name>
</gene>
<dbReference type="PANTHER" id="PTHR46179">
    <property type="entry name" value="ZINC FINGER PROTEIN"/>
    <property type="match status" value="1"/>
</dbReference>
<dbReference type="InterPro" id="IPR036236">
    <property type="entry name" value="Znf_C2H2_sf"/>
</dbReference>
<dbReference type="AlphaFoldDB" id="A0A9P4YBW4"/>
<dbReference type="GeneID" id="63839070"/>
<feature type="region of interest" description="Disordered" evidence="1">
    <location>
        <begin position="1"/>
        <end position="129"/>
    </location>
</feature>
<dbReference type="InterPro" id="IPR051061">
    <property type="entry name" value="Zinc_finger_trans_reg"/>
</dbReference>
<comment type="caution">
    <text evidence="3">The sequence shown here is derived from an EMBL/GenBank/DDBJ whole genome shotgun (WGS) entry which is preliminary data.</text>
</comment>
<feature type="region of interest" description="Disordered" evidence="1">
    <location>
        <begin position="266"/>
        <end position="332"/>
    </location>
</feature>
<dbReference type="OrthoDB" id="6077919at2759"/>
<feature type="compositionally biased region" description="Polar residues" evidence="1">
    <location>
        <begin position="206"/>
        <end position="215"/>
    </location>
</feature>
<feature type="domain" description="C2H2-type" evidence="2">
    <location>
        <begin position="421"/>
        <end position="446"/>
    </location>
</feature>
<evidence type="ECO:0000259" key="2">
    <source>
        <dbReference type="SMART" id="SM00355"/>
    </source>
</evidence>
<dbReference type="SMART" id="SM00355">
    <property type="entry name" value="ZnF_C2H2"/>
    <property type="match status" value="3"/>
</dbReference>
<feature type="region of interest" description="Disordered" evidence="1">
    <location>
        <begin position="195"/>
        <end position="238"/>
    </location>
</feature>
<evidence type="ECO:0000313" key="3">
    <source>
        <dbReference type="EMBL" id="KAF3770213.1"/>
    </source>
</evidence>
<protein>
    <recommendedName>
        <fullName evidence="2">C2H2-type domain-containing protein</fullName>
    </recommendedName>
</protein>
<reference evidence="3" key="1">
    <citation type="journal article" date="2020" name="Phytopathology">
        <title>Genome sequence of the chestnut blight fungus Cryphonectria parasitica EP155: A fundamental resource for an archetypical invasive plant pathogen.</title>
        <authorList>
            <person name="Crouch J.A."/>
            <person name="Dawe A."/>
            <person name="Aerts A."/>
            <person name="Barry K."/>
            <person name="Churchill A.C.L."/>
            <person name="Grimwood J."/>
            <person name="Hillman B."/>
            <person name="Milgroom M.G."/>
            <person name="Pangilinan J."/>
            <person name="Smith M."/>
            <person name="Salamov A."/>
            <person name="Schmutz J."/>
            <person name="Yadav J."/>
            <person name="Grigoriev I.V."/>
            <person name="Nuss D."/>
        </authorList>
    </citation>
    <scope>NUCLEOTIDE SEQUENCE</scope>
    <source>
        <strain evidence="3">EP155</strain>
    </source>
</reference>
<evidence type="ECO:0000256" key="1">
    <source>
        <dbReference type="SAM" id="MobiDB-lite"/>
    </source>
</evidence>